<organism evidence="4 5">
    <name type="scientific">Tetragonisca angustula</name>
    <dbReference type="NCBI Taxonomy" id="166442"/>
    <lineage>
        <taxon>Eukaryota</taxon>
        <taxon>Metazoa</taxon>
        <taxon>Ecdysozoa</taxon>
        <taxon>Arthropoda</taxon>
        <taxon>Hexapoda</taxon>
        <taxon>Insecta</taxon>
        <taxon>Pterygota</taxon>
        <taxon>Neoptera</taxon>
        <taxon>Endopterygota</taxon>
        <taxon>Hymenoptera</taxon>
        <taxon>Apocrita</taxon>
        <taxon>Aculeata</taxon>
        <taxon>Apoidea</taxon>
        <taxon>Anthophila</taxon>
        <taxon>Apidae</taxon>
        <taxon>Tetragonisca</taxon>
    </lineage>
</organism>
<dbReference type="Gene3D" id="3.30.190.20">
    <property type="match status" value="1"/>
</dbReference>
<dbReference type="InterPro" id="IPR023674">
    <property type="entry name" value="Ribosomal_uL1-like"/>
</dbReference>
<dbReference type="CDD" id="cd00403">
    <property type="entry name" value="Ribosomal_L1"/>
    <property type="match status" value="1"/>
</dbReference>
<dbReference type="InterPro" id="IPR016095">
    <property type="entry name" value="Ribosomal_uL1_3-a/b-sand"/>
</dbReference>
<dbReference type="PANTHER" id="PTHR36427:SF3">
    <property type="entry name" value="LARGE RIBOSOMAL SUBUNIT PROTEIN UL1M"/>
    <property type="match status" value="1"/>
</dbReference>
<keyword evidence="3" id="KW-0687">Ribonucleoprotein</keyword>
<dbReference type="AlphaFoldDB" id="A0AAW1A0X0"/>
<dbReference type="Gene3D" id="3.40.50.790">
    <property type="match status" value="1"/>
</dbReference>
<comment type="caution">
    <text evidence="4">The sequence shown here is derived from an EMBL/GenBank/DDBJ whole genome shotgun (WGS) entry which is preliminary data.</text>
</comment>
<dbReference type="GO" id="GO:1990904">
    <property type="term" value="C:ribonucleoprotein complex"/>
    <property type="evidence" value="ECO:0007669"/>
    <property type="project" value="UniProtKB-KW"/>
</dbReference>
<dbReference type="GO" id="GO:0005840">
    <property type="term" value="C:ribosome"/>
    <property type="evidence" value="ECO:0007669"/>
    <property type="project" value="UniProtKB-KW"/>
</dbReference>
<gene>
    <name evidence="4" type="ORF">QLX08_004686</name>
</gene>
<evidence type="ECO:0000256" key="2">
    <source>
        <dbReference type="ARBA" id="ARBA00022980"/>
    </source>
</evidence>
<sequence length="376" mass="43843">MTSTSVCHIVYIVLFHKRTRFTLCTIMIANWLIKSFRTTYNHNAGYNIGSYMFMQSRDYAARKGTREKKRLKLKKKKVKTVVEQVGYIPHKKEKEIKAEVCPLNTIDESWKWKAIDNVYIIKYHPQPVYSLKEAIENHRETHHPTMLNKPNAIVNAFIELNMRREKKNKYVDRFTKVVDTPHIFTCAENSRTVLAFSKNLQEQENAKNAGADYIGGVELIRKIQNGSFNFKEYDYVVAHADILSDLLLIRGLLKKKFPNIKLGTLGNNINQLVKKFKNGILYTAQPHKTFKEYGEISTTFGLLDMDIKKLEENFSSLINDVESMRPTRDGLFIERVQIKSELSKESFKINYQEYLKTSNNEEIRKEEEQTAIIATH</sequence>
<evidence type="ECO:0000256" key="1">
    <source>
        <dbReference type="ARBA" id="ARBA00010531"/>
    </source>
</evidence>
<evidence type="ECO:0000313" key="4">
    <source>
        <dbReference type="EMBL" id="KAK9303682.1"/>
    </source>
</evidence>
<keyword evidence="2" id="KW-0689">Ribosomal protein</keyword>
<protein>
    <recommendedName>
        <fullName evidence="6">Ribosomal protein L1</fullName>
    </recommendedName>
</protein>
<evidence type="ECO:0000313" key="5">
    <source>
        <dbReference type="Proteomes" id="UP001432146"/>
    </source>
</evidence>
<dbReference type="Proteomes" id="UP001432146">
    <property type="component" value="Unassembled WGS sequence"/>
</dbReference>
<dbReference type="PANTHER" id="PTHR36427">
    <property type="entry name" value="54S RIBOSOMAL PROTEIN L1, MITOCHONDRIAL"/>
    <property type="match status" value="1"/>
</dbReference>
<dbReference type="InterPro" id="IPR028364">
    <property type="entry name" value="Ribosomal_uL1/biogenesis"/>
</dbReference>
<evidence type="ECO:0000256" key="3">
    <source>
        <dbReference type="ARBA" id="ARBA00023274"/>
    </source>
</evidence>
<keyword evidence="5" id="KW-1185">Reference proteome</keyword>
<comment type="similarity">
    <text evidence="1">Belongs to the universal ribosomal protein uL1 family.</text>
</comment>
<dbReference type="SUPFAM" id="SSF56808">
    <property type="entry name" value="Ribosomal protein L1"/>
    <property type="match status" value="1"/>
</dbReference>
<dbReference type="Pfam" id="PF00687">
    <property type="entry name" value="Ribosomal_L1"/>
    <property type="match status" value="1"/>
</dbReference>
<proteinExistence type="inferred from homology"/>
<reference evidence="4 5" key="1">
    <citation type="submission" date="2024-05" db="EMBL/GenBank/DDBJ databases">
        <title>The nuclear and mitochondrial genome assemblies of Tetragonisca angustula (Apidae: Meliponini), a tiny yet remarkable pollinator in the Neotropics.</title>
        <authorList>
            <person name="Ferrari R."/>
            <person name="Ricardo P.C."/>
            <person name="Dias F.C."/>
            <person name="Araujo N.S."/>
            <person name="Soares D.O."/>
            <person name="Zhou Q.-S."/>
            <person name="Zhu C.-D."/>
            <person name="Coutinho L."/>
            <person name="Airas M.C."/>
            <person name="Batista T.M."/>
        </authorList>
    </citation>
    <scope>NUCLEOTIDE SEQUENCE [LARGE SCALE GENOMIC DNA]</scope>
    <source>
        <strain evidence="4">ASF017062</strain>
        <tissue evidence="4">Abdomen</tissue>
    </source>
</reference>
<evidence type="ECO:0008006" key="6">
    <source>
        <dbReference type="Google" id="ProtNLM"/>
    </source>
</evidence>
<name>A0AAW1A0X0_9HYME</name>
<dbReference type="EMBL" id="JAWNGG020000073">
    <property type="protein sequence ID" value="KAK9303682.1"/>
    <property type="molecule type" value="Genomic_DNA"/>
</dbReference>
<accession>A0AAW1A0X0</accession>